<feature type="transmembrane region" description="Helical" evidence="1">
    <location>
        <begin position="119"/>
        <end position="141"/>
    </location>
</feature>
<name>A0A3N6M130_NATCH</name>
<evidence type="ECO:0000256" key="1">
    <source>
        <dbReference type="SAM" id="Phobius"/>
    </source>
</evidence>
<keyword evidence="1" id="KW-1133">Transmembrane helix</keyword>
<comment type="caution">
    <text evidence="2">The sequence shown here is derived from an EMBL/GenBank/DDBJ whole genome shotgun (WGS) entry which is preliminary data.</text>
</comment>
<sequence length="239" mass="26756">MDSNDDTSNTIRSVLVRLGGIPRRLWRDLLSVYYTNTPVWRWLKSGTLVFFGFFLWVATSLLYSFQSEWGWLTYVMAYGFVLILWGPLTHMVVVPLAIRLRRTANHPVARAFSRHASKVNLSVFLLVVIVLGAVPIGPMMLDVTGFVGGDGSPDVSADVDCETDDQLVTCLVETDDRVDHVVVLSGNRELDRADGSPPFTLEFDRADAEEVVGQKQFTVELRDGDGDTLRRYVQTVLKA</sequence>
<protein>
    <submittedName>
        <fullName evidence="2">Uncharacterized protein</fullName>
    </submittedName>
</protein>
<dbReference type="RefSeq" id="WP_124195059.1">
    <property type="nucleotide sequence ID" value="NZ_REGA01000005.1"/>
</dbReference>
<feature type="transmembrane region" description="Helical" evidence="1">
    <location>
        <begin position="71"/>
        <end position="98"/>
    </location>
</feature>
<accession>A0A3N6M130</accession>
<keyword evidence="3" id="KW-1185">Reference proteome</keyword>
<dbReference type="Proteomes" id="UP000282323">
    <property type="component" value="Unassembled WGS sequence"/>
</dbReference>
<evidence type="ECO:0000313" key="2">
    <source>
        <dbReference type="EMBL" id="RQG95347.1"/>
    </source>
</evidence>
<dbReference type="AlphaFoldDB" id="A0A3N6M130"/>
<keyword evidence="1" id="KW-0472">Membrane</keyword>
<proteinExistence type="predicted"/>
<reference evidence="2 3" key="1">
    <citation type="submission" date="2018-10" db="EMBL/GenBank/DDBJ databases">
        <title>Natrarchaeobius chitinivorans gen. nov., sp. nov., and Natrarchaeobius haloalkaliphilus sp. nov., alkaliphilic, chitin-utilizing haloarchaea from hypersaline alkaline lakes.</title>
        <authorList>
            <person name="Sorokin D.Y."/>
            <person name="Elcheninov A.G."/>
            <person name="Kostrikina N.A."/>
            <person name="Bale N.J."/>
            <person name="Sinninghe Damste J.S."/>
            <person name="Khijniak T.V."/>
            <person name="Kublanov I.V."/>
            <person name="Toshchakov S.V."/>
        </authorList>
    </citation>
    <scope>NUCLEOTIDE SEQUENCE [LARGE SCALE GENOMIC DNA]</scope>
    <source>
        <strain evidence="2 3">AArcht4T</strain>
    </source>
</reference>
<dbReference type="EMBL" id="REGA01000005">
    <property type="protein sequence ID" value="RQG95347.1"/>
    <property type="molecule type" value="Genomic_DNA"/>
</dbReference>
<gene>
    <name evidence="2" type="ORF">EA473_07720</name>
</gene>
<keyword evidence="1" id="KW-0812">Transmembrane</keyword>
<feature type="transmembrane region" description="Helical" evidence="1">
    <location>
        <begin position="48"/>
        <end position="65"/>
    </location>
</feature>
<organism evidence="2 3">
    <name type="scientific">Natrarchaeobius chitinivorans</name>
    <dbReference type="NCBI Taxonomy" id="1679083"/>
    <lineage>
        <taxon>Archaea</taxon>
        <taxon>Methanobacteriati</taxon>
        <taxon>Methanobacteriota</taxon>
        <taxon>Stenosarchaea group</taxon>
        <taxon>Halobacteria</taxon>
        <taxon>Halobacteriales</taxon>
        <taxon>Natrialbaceae</taxon>
        <taxon>Natrarchaeobius</taxon>
    </lineage>
</organism>
<dbReference type="OrthoDB" id="186030at2157"/>
<evidence type="ECO:0000313" key="3">
    <source>
        <dbReference type="Proteomes" id="UP000282323"/>
    </source>
</evidence>